<evidence type="ECO:0000256" key="11">
    <source>
        <dbReference type="ARBA" id="ARBA00023180"/>
    </source>
</evidence>
<dbReference type="STRING" id="400727.A0A2T7PT49"/>
<evidence type="ECO:0000256" key="1">
    <source>
        <dbReference type="ARBA" id="ARBA00004323"/>
    </source>
</evidence>
<dbReference type="GO" id="GO:0008417">
    <property type="term" value="F:fucosyltransferase activity"/>
    <property type="evidence" value="ECO:0007669"/>
    <property type="project" value="InterPro"/>
</dbReference>
<feature type="domain" description="Fucosyltransferase N-terminal" evidence="14">
    <location>
        <begin position="121"/>
        <end position="213"/>
    </location>
</feature>
<dbReference type="Gene3D" id="3.40.50.11660">
    <property type="entry name" value="Glycosyl transferase family 10, C-terminal domain"/>
    <property type="match status" value="1"/>
</dbReference>
<dbReference type="InterPro" id="IPR055270">
    <property type="entry name" value="Glyco_tran_10_C"/>
</dbReference>
<evidence type="ECO:0000259" key="14">
    <source>
        <dbReference type="Pfam" id="PF17039"/>
    </source>
</evidence>
<keyword evidence="8" id="KW-1133">Transmembrane helix</keyword>
<feature type="domain" description="Fucosyltransferase C-terminal" evidence="13">
    <location>
        <begin position="234"/>
        <end position="330"/>
    </location>
</feature>
<comment type="caution">
    <text evidence="15">The sequence shown here is derived from an EMBL/GenBank/DDBJ whole genome shotgun (WGS) entry which is preliminary data.</text>
</comment>
<reference evidence="15 16" key="1">
    <citation type="submission" date="2018-04" db="EMBL/GenBank/DDBJ databases">
        <title>The genome of golden apple snail Pomacea canaliculata provides insight into stress tolerance and invasive adaptation.</title>
        <authorList>
            <person name="Liu C."/>
            <person name="Liu B."/>
            <person name="Ren Y."/>
            <person name="Zhang Y."/>
            <person name="Wang H."/>
            <person name="Li S."/>
            <person name="Jiang F."/>
            <person name="Yin L."/>
            <person name="Zhang G."/>
            <person name="Qian W."/>
            <person name="Fan W."/>
        </authorList>
    </citation>
    <scope>NUCLEOTIDE SEQUENCE [LARGE SCALE GENOMIC DNA]</scope>
    <source>
        <strain evidence="15">SZHN2017</strain>
        <tissue evidence="15">Muscle</tissue>
    </source>
</reference>
<comment type="similarity">
    <text evidence="3 12">Belongs to the glycosyltransferase 10 family.</text>
</comment>
<dbReference type="InterPro" id="IPR031481">
    <property type="entry name" value="Glyco_tran_10_N"/>
</dbReference>
<evidence type="ECO:0000256" key="5">
    <source>
        <dbReference type="ARBA" id="ARBA00022679"/>
    </source>
</evidence>
<evidence type="ECO:0000256" key="6">
    <source>
        <dbReference type="ARBA" id="ARBA00022692"/>
    </source>
</evidence>
<keyword evidence="10" id="KW-0472">Membrane</keyword>
<comment type="subcellular location">
    <subcellularLocation>
        <location evidence="1">Golgi apparatus membrane</location>
        <topology evidence="1">Single-pass type II membrane protein</topology>
    </subcellularLocation>
    <subcellularLocation>
        <location evidence="12">Golgi apparatus</location>
        <location evidence="12">Golgi stack membrane</location>
        <topology evidence="12">Single-pass type II membrane protein</topology>
    </subcellularLocation>
</comment>
<comment type="pathway">
    <text evidence="2">Protein modification; protein glycosylation.</text>
</comment>
<evidence type="ECO:0000256" key="12">
    <source>
        <dbReference type="RuleBase" id="RU003832"/>
    </source>
</evidence>
<evidence type="ECO:0000256" key="3">
    <source>
        <dbReference type="ARBA" id="ARBA00008919"/>
    </source>
</evidence>
<evidence type="ECO:0000256" key="10">
    <source>
        <dbReference type="ARBA" id="ARBA00023136"/>
    </source>
</evidence>
<dbReference type="UniPathway" id="UPA00378"/>
<accession>A0A2T7PT49</accession>
<dbReference type="PANTHER" id="PTHR48438">
    <property type="entry name" value="ALPHA-(1,3)-FUCOSYLTRANSFERASE C-RELATED"/>
    <property type="match status" value="1"/>
</dbReference>
<dbReference type="OrthoDB" id="427096at2759"/>
<keyword evidence="7" id="KW-0735">Signal-anchor</keyword>
<dbReference type="EC" id="2.4.1.-" evidence="12"/>
<evidence type="ECO:0000256" key="2">
    <source>
        <dbReference type="ARBA" id="ARBA00004922"/>
    </source>
</evidence>
<keyword evidence="9 12" id="KW-0333">Golgi apparatus</keyword>
<dbReference type="Pfam" id="PF17039">
    <property type="entry name" value="Glyco_tran_10_N"/>
    <property type="match status" value="1"/>
</dbReference>
<evidence type="ECO:0000256" key="8">
    <source>
        <dbReference type="ARBA" id="ARBA00022989"/>
    </source>
</evidence>
<dbReference type="Pfam" id="PF00852">
    <property type="entry name" value="Glyco_transf_10"/>
    <property type="match status" value="1"/>
</dbReference>
<evidence type="ECO:0000256" key="7">
    <source>
        <dbReference type="ARBA" id="ARBA00022968"/>
    </source>
</evidence>
<evidence type="ECO:0000313" key="16">
    <source>
        <dbReference type="Proteomes" id="UP000245119"/>
    </source>
</evidence>
<gene>
    <name evidence="15" type="ORF">C0Q70_03580</name>
</gene>
<name>A0A2T7PT49_POMCA</name>
<evidence type="ECO:0000256" key="4">
    <source>
        <dbReference type="ARBA" id="ARBA00022676"/>
    </source>
</evidence>
<evidence type="ECO:0000313" key="15">
    <source>
        <dbReference type="EMBL" id="PVD36595.1"/>
    </source>
</evidence>
<organism evidence="15 16">
    <name type="scientific">Pomacea canaliculata</name>
    <name type="common">Golden apple snail</name>
    <dbReference type="NCBI Taxonomy" id="400727"/>
    <lineage>
        <taxon>Eukaryota</taxon>
        <taxon>Metazoa</taxon>
        <taxon>Spiralia</taxon>
        <taxon>Lophotrochozoa</taxon>
        <taxon>Mollusca</taxon>
        <taxon>Gastropoda</taxon>
        <taxon>Caenogastropoda</taxon>
        <taxon>Architaenioglossa</taxon>
        <taxon>Ampullarioidea</taxon>
        <taxon>Ampullariidae</taxon>
        <taxon>Pomacea</taxon>
    </lineage>
</organism>
<keyword evidence="6 12" id="KW-0812">Transmembrane</keyword>
<evidence type="ECO:0000256" key="9">
    <source>
        <dbReference type="ARBA" id="ARBA00023034"/>
    </source>
</evidence>
<keyword evidence="4 12" id="KW-0328">Glycosyltransferase</keyword>
<dbReference type="GO" id="GO:0000139">
    <property type="term" value="C:Golgi membrane"/>
    <property type="evidence" value="ECO:0007669"/>
    <property type="project" value="UniProtKB-SubCell"/>
</dbReference>
<keyword evidence="11" id="KW-0325">Glycoprotein</keyword>
<sequence length="358" mass="40420">MFTCQKKLLVLLAVVYVCCAMYLSLRVMFLDAGTISVLELSGLAKCGSVHCNDDTTNHLSRSQTTQWKMPELLVYPSLLNHSDDRITNQLAFVPKSVREFIAKGQPVPSKKIYLRDGLGGWNIPAGDKLFREQNCKVQACVLTERYEDFKSADVALFKGPPGGEASMRSHLLHQIWVLFLLESPVHLSPAPPGMSDFNWTSTYRHDSTIVAPYEKYVPHLNASKMRPPSKNYAEGKTKMVAWFVSNCGASNNRLNYAKKLKEHVQVDIFGACGTMSCSRVNQNQCFEMLNKEYKFYLSFENSNCRDYITEKFFVTGLQNDVVPIVMGAPPRTTRVLHLHTPSSTWTTLSPPRSWLTIC</sequence>
<keyword evidence="16" id="KW-1185">Reference proteome</keyword>
<dbReference type="InterPro" id="IPR001503">
    <property type="entry name" value="Glyco_trans_10"/>
</dbReference>
<dbReference type="Proteomes" id="UP000245119">
    <property type="component" value="Linkage Group LG2"/>
</dbReference>
<dbReference type="FunFam" id="3.40.50.11660:FF:000004">
    <property type="entry name" value="Glycoprotein 3-alpha-L-fucosyltransferase A"/>
    <property type="match status" value="1"/>
</dbReference>
<evidence type="ECO:0000259" key="13">
    <source>
        <dbReference type="Pfam" id="PF00852"/>
    </source>
</evidence>
<dbReference type="InterPro" id="IPR038577">
    <property type="entry name" value="GT10-like_C_sf"/>
</dbReference>
<proteinExistence type="inferred from homology"/>
<dbReference type="GO" id="GO:0032580">
    <property type="term" value="C:Golgi cisterna membrane"/>
    <property type="evidence" value="ECO:0007669"/>
    <property type="project" value="UniProtKB-SubCell"/>
</dbReference>
<protein>
    <recommendedName>
        <fullName evidence="12">Fucosyltransferase</fullName>
        <ecNumber evidence="12">2.4.1.-</ecNumber>
    </recommendedName>
</protein>
<dbReference type="SUPFAM" id="SSF53756">
    <property type="entry name" value="UDP-Glycosyltransferase/glycogen phosphorylase"/>
    <property type="match status" value="1"/>
</dbReference>
<dbReference type="PANTHER" id="PTHR48438:SF1">
    <property type="entry name" value="ALPHA-(1,3)-FUCOSYLTRANSFERASE C-RELATED"/>
    <property type="match status" value="1"/>
</dbReference>
<dbReference type="AlphaFoldDB" id="A0A2T7PT49"/>
<dbReference type="EMBL" id="PZQS01000002">
    <property type="protein sequence ID" value="PVD36595.1"/>
    <property type="molecule type" value="Genomic_DNA"/>
</dbReference>
<keyword evidence="5 12" id="KW-0808">Transferase</keyword>